<evidence type="ECO:0000313" key="2">
    <source>
        <dbReference type="Proteomes" id="UP000886520"/>
    </source>
</evidence>
<feature type="non-terminal residue" evidence="1">
    <location>
        <position position="1"/>
    </location>
</feature>
<evidence type="ECO:0000313" key="1">
    <source>
        <dbReference type="EMBL" id="KAI5067545.1"/>
    </source>
</evidence>
<dbReference type="EMBL" id="JABFUD020000017">
    <property type="protein sequence ID" value="KAI5067545.1"/>
    <property type="molecule type" value="Genomic_DNA"/>
</dbReference>
<reference evidence="1" key="1">
    <citation type="submission" date="2021-01" db="EMBL/GenBank/DDBJ databases">
        <title>Adiantum capillus-veneris genome.</title>
        <authorList>
            <person name="Fang Y."/>
            <person name="Liao Q."/>
        </authorList>
    </citation>
    <scope>NUCLEOTIDE SEQUENCE</scope>
    <source>
        <strain evidence="1">H3</strain>
        <tissue evidence="1">Leaf</tissue>
    </source>
</reference>
<accession>A0A9D4UGU6</accession>
<name>A0A9D4UGU6_ADICA</name>
<comment type="caution">
    <text evidence="1">The sequence shown here is derived from an EMBL/GenBank/DDBJ whole genome shotgun (WGS) entry which is preliminary data.</text>
</comment>
<keyword evidence="2" id="KW-1185">Reference proteome</keyword>
<proteinExistence type="predicted"/>
<organism evidence="1 2">
    <name type="scientific">Adiantum capillus-veneris</name>
    <name type="common">Maidenhair fern</name>
    <dbReference type="NCBI Taxonomy" id="13818"/>
    <lineage>
        <taxon>Eukaryota</taxon>
        <taxon>Viridiplantae</taxon>
        <taxon>Streptophyta</taxon>
        <taxon>Embryophyta</taxon>
        <taxon>Tracheophyta</taxon>
        <taxon>Polypodiopsida</taxon>
        <taxon>Polypodiidae</taxon>
        <taxon>Polypodiales</taxon>
        <taxon>Pteridineae</taxon>
        <taxon>Pteridaceae</taxon>
        <taxon>Vittarioideae</taxon>
        <taxon>Adiantum</taxon>
    </lineage>
</organism>
<gene>
    <name evidence="1" type="ORF">GOP47_0018073</name>
</gene>
<protein>
    <submittedName>
        <fullName evidence="1">Uncharacterized protein</fullName>
    </submittedName>
</protein>
<sequence length="84" mass="8644">PSGSSNLLGTILLDELHAARSSKICSILLPALILQFSQDPGSSPKCPDPVSLSVGSTAAKLVASFIAFVSRQEASHASIAKLLL</sequence>
<dbReference type="Proteomes" id="UP000886520">
    <property type="component" value="Chromosome 17"/>
</dbReference>
<dbReference type="AlphaFoldDB" id="A0A9D4UGU6"/>